<organism evidence="1">
    <name type="scientific">marine metagenome</name>
    <dbReference type="NCBI Taxonomy" id="408172"/>
    <lineage>
        <taxon>unclassified sequences</taxon>
        <taxon>metagenomes</taxon>
        <taxon>ecological metagenomes</taxon>
    </lineage>
</organism>
<dbReference type="EMBL" id="UINC01207423">
    <property type="protein sequence ID" value="SVE29494.1"/>
    <property type="molecule type" value="Genomic_DNA"/>
</dbReference>
<gene>
    <name evidence="1" type="ORF">METZ01_LOCUS482348</name>
</gene>
<dbReference type="AlphaFoldDB" id="A0A383CBI2"/>
<protein>
    <submittedName>
        <fullName evidence="1">Uncharacterized protein</fullName>
    </submittedName>
</protein>
<feature type="non-terminal residue" evidence="1">
    <location>
        <position position="1"/>
    </location>
</feature>
<proteinExistence type="predicted"/>
<evidence type="ECO:0000313" key="1">
    <source>
        <dbReference type="EMBL" id="SVE29494.1"/>
    </source>
</evidence>
<accession>A0A383CBI2</accession>
<sequence length="26" mass="3043">VKDDLSDGIEDFCEDIFIKLEEVIEE</sequence>
<reference evidence="1" key="1">
    <citation type="submission" date="2018-05" db="EMBL/GenBank/DDBJ databases">
        <authorList>
            <person name="Lanie J.A."/>
            <person name="Ng W.-L."/>
            <person name="Kazmierczak K.M."/>
            <person name="Andrzejewski T.M."/>
            <person name="Davidsen T.M."/>
            <person name="Wayne K.J."/>
            <person name="Tettelin H."/>
            <person name="Glass J.I."/>
            <person name="Rusch D."/>
            <person name="Podicherti R."/>
            <person name="Tsui H.-C.T."/>
            <person name="Winkler M.E."/>
        </authorList>
    </citation>
    <scope>NUCLEOTIDE SEQUENCE</scope>
</reference>
<name>A0A383CBI2_9ZZZZ</name>